<comment type="caution">
    <text evidence="5">The sequence shown here is derived from an EMBL/GenBank/DDBJ whole genome shotgun (WGS) entry which is preliminary data.</text>
</comment>
<dbReference type="EMBL" id="JYIU01000046">
    <property type="protein sequence ID" value="KJL18036.1"/>
    <property type="molecule type" value="Genomic_DNA"/>
</dbReference>
<reference evidence="5 6" key="1">
    <citation type="submission" date="2015-02" db="EMBL/GenBank/DDBJ databases">
        <title>Draft genome sequences of ten Microbacterium spp. with emphasis on heavy metal contaminated environments.</title>
        <authorList>
            <person name="Corretto E."/>
        </authorList>
    </citation>
    <scope>NUCLEOTIDE SEQUENCE [LARGE SCALE GENOMIC DNA]</scope>
    <source>
        <strain evidence="5 6">DSM 12966</strain>
    </source>
</reference>
<comment type="similarity">
    <text evidence="1">Belongs to the glycosyltransferase 2 family.</text>
</comment>
<dbReference type="InterPro" id="IPR029044">
    <property type="entry name" value="Nucleotide-diphossugar_trans"/>
</dbReference>
<dbReference type="InterPro" id="IPR001173">
    <property type="entry name" value="Glyco_trans_2-like"/>
</dbReference>
<gene>
    <name evidence="5" type="ORF">RN50_03143</name>
</gene>
<dbReference type="GO" id="GO:0004582">
    <property type="term" value="F:dolichyl-phosphate beta-D-mannosyltransferase activity"/>
    <property type="evidence" value="ECO:0007669"/>
    <property type="project" value="InterPro"/>
</dbReference>
<dbReference type="GO" id="GO:0009247">
    <property type="term" value="P:glycolipid biosynthetic process"/>
    <property type="evidence" value="ECO:0007669"/>
    <property type="project" value="TreeGrafter"/>
</dbReference>
<evidence type="ECO:0000313" key="6">
    <source>
        <dbReference type="Proteomes" id="UP000033572"/>
    </source>
</evidence>
<dbReference type="PANTHER" id="PTHR43398">
    <property type="entry name" value="DOLICHOL-PHOSPHATE MANNOSYLTRANSFERASE SUBUNIT 1"/>
    <property type="match status" value="1"/>
</dbReference>
<organism evidence="5 6">
    <name type="scientific">Microbacterium foliorum</name>
    <dbReference type="NCBI Taxonomy" id="104336"/>
    <lineage>
        <taxon>Bacteria</taxon>
        <taxon>Bacillati</taxon>
        <taxon>Actinomycetota</taxon>
        <taxon>Actinomycetes</taxon>
        <taxon>Micrococcales</taxon>
        <taxon>Microbacteriaceae</taxon>
        <taxon>Microbacterium</taxon>
    </lineage>
</organism>
<dbReference type="Gene3D" id="3.90.550.10">
    <property type="entry name" value="Spore Coat Polysaccharide Biosynthesis Protein SpsA, Chain A"/>
    <property type="match status" value="1"/>
</dbReference>
<dbReference type="KEGG" id="mfol:DXT68_06500"/>
<dbReference type="PANTHER" id="PTHR43398:SF1">
    <property type="entry name" value="DOLICHOL-PHOSPHATE MANNOSYLTRANSFERASE SUBUNIT 1"/>
    <property type="match status" value="1"/>
</dbReference>
<keyword evidence="2 5" id="KW-0328">Glycosyltransferase</keyword>
<keyword evidence="6" id="KW-1185">Reference proteome</keyword>
<dbReference type="EC" id="2.4.1.54" evidence="5"/>
<dbReference type="RefSeq" id="WP_045255398.1">
    <property type="nucleotide sequence ID" value="NZ_CP031425.1"/>
</dbReference>
<dbReference type="CDD" id="cd06442">
    <property type="entry name" value="DPM1_like"/>
    <property type="match status" value="1"/>
</dbReference>
<protein>
    <submittedName>
        <fullName evidence="5">Undecaprenyl-phosphate mannosyltransferase</fullName>
        <ecNumber evidence="5">2.4.1.54</ecNumber>
    </submittedName>
</protein>
<feature type="domain" description="Glycosyltransferase 2-like" evidence="4">
    <location>
        <begin position="6"/>
        <end position="168"/>
    </location>
</feature>
<evidence type="ECO:0000256" key="3">
    <source>
        <dbReference type="ARBA" id="ARBA00022679"/>
    </source>
</evidence>
<dbReference type="SUPFAM" id="SSF53448">
    <property type="entry name" value="Nucleotide-diphospho-sugar transferases"/>
    <property type="match status" value="1"/>
</dbReference>
<keyword evidence="3 5" id="KW-0808">Transferase</keyword>
<dbReference type="FunFam" id="3.90.550.10:FF:000122">
    <property type="entry name" value="Dolichol-phosphate mannosyltransferase subunit 1"/>
    <property type="match status" value="1"/>
</dbReference>
<dbReference type="InterPro" id="IPR039528">
    <property type="entry name" value="DPM1-like"/>
</dbReference>
<dbReference type="Proteomes" id="UP000033572">
    <property type="component" value="Unassembled WGS sequence"/>
</dbReference>
<dbReference type="GeneID" id="94444033"/>
<sequence length="263" mass="29052">MNETLVIIPTFNEIENLEGIVTRVLAAADADILIVDDASPDGTGELADALAARHPQVDVLHRTEKNGLGGAYLAGFAWGLERDYWALVEMDADGSHRPEELPKLVEQLIDHDLVLGSRWVPGGRVLNWSRHREVLSRGGNLYARLALGIDVRDSTGGYRVFSAAALRRIDLAHVASQGYCFQVDLLWRALERGLRVVEVPITFVERVHGESKMSGSIVSESLALVSWWGLRRRLTAIGLFLRGGQRLGSVRALSHRMLPPVRP</sequence>
<evidence type="ECO:0000256" key="2">
    <source>
        <dbReference type="ARBA" id="ARBA00022676"/>
    </source>
</evidence>
<dbReference type="GO" id="GO:0047267">
    <property type="term" value="F:undecaprenyl-phosphate mannosyltransferase activity"/>
    <property type="evidence" value="ECO:0007669"/>
    <property type="project" value="UniProtKB-EC"/>
</dbReference>
<evidence type="ECO:0000259" key="4">
    <source>
        <dbReference type="Pfam" id="PF00535"/>
    </source>
</evidence>
<proteinExistence type="inferred from homology"/>
<evidence type="ECO:0000256" key="1">
    <source>
        <dbReference type="ARBA" id="ARBA00006739"/>
    </source>
</evidence>
<accession>A0A0F0KFI1</accession>
<dbReference type="GO" id="GO:0016020">
    <property type="term" value="C:membrane"/>
    <property type="evidence" value="ECO:0007669"/>
    <property type="project" value="GOC"/>
</dbReference>
<name>A0A0F0KFI1_9MICO</name>
<dbReference type="AlphaFoldDB" id="A0A0F0KFI1"/>
<dbReference type="PATRIC" id="fig|104336.4.peg.3183"/>
<dbReference type="Pfam" id="PF00535">
    <property type="entry name" value="Glycos_transf_2"/>
    <property type="match status" value="1"/>
</dbReference>
<evidence type="ECO:0000313" key="5">
    <source>
        <dbReference type="EMBL" id="KJL18036.1"/>
    </source>
</evidence>